<name>A0A6M3XF96_9ZZZZ</name>
<organism evidence="2">
    <name type="scientific">viral metagenome</name>
    <dbReference type="NCBI Taxonomy" id="1070528"/>
    <lineage>
        <taxon>unclassified sequences</taxon>
        <taxon>metagenomes</taxon>
        <taxon>organismal metagenomes</taxon>
    </lineage>
</organism>
<evidence type="ECO:0000313" key="1">
    <source>
        <dbReference type="EMBL" id="QJA61852.1"/>
    </source>
</evidence>
<sequence length="98" mass="11497">MSIELINNKKKQPFWHAACNCVVFFLHNGYYCDGGTISKNDEMKQCWNNRTEVLKYVESLRQKGIEKVSVPDICKELKLTKEFVTFVLENEFGELEEE</sequence>
<evidence type="ECO:0000313" key="2">
    <source>
        <dbReference type="EMBL" id="QJH96481.1"/>
    </source>
</evidence>
<proteinExistence type="predicted"/>
<protein>
    <submittedName>
        <fullName evidence="2">Uncharacterized protein</fullName>
    </submittedName>
</protein>
<reference evidence="2" key="1">
    <citation type="submission" date="2020-03" db="EMBL/GenBank/DDBJ databases">
        <title>The deep terrestrial virosphere.</title>
        <authorList>
            <person name="Holmfeldt K."/>
            <person name="Nilsson E."/>
            <person name="Simone D."/>
            <person name="Lopez-Fernandez M."/>
            <person name="Wu X."/>
            <person name="de Brujin I."/>
            <person name="Lundin D."/>
            <person name="Andersson A."/>
            <person name="Bertilsson S."/>
            <person name="Dopson M."/>
        </authorList>
    </citation>
    <scope>NUCLEOTIDE SEQUENCE</scope>
    <source>
        <strain evidence="3">MM415A00143</strain>
        <strain evidence="1">MM415B00874</strain>
        <strain evidence="2">TM448B00728</strain>
    </source>
</reference>
<dbReference type="AlphaFoldDB" id="A0A6M3XF96"/>
<dbReference type="EMBL" id="MT145198">
    <property type="protein sequence ID" value="QJI05333.1"/>
    <property type="molecule type" value="Genomic_DNA"/>
</dbReference>
<gene>
    <name evidence="3" type="ORF">MM415A00143_0008</name>
    <name evidence="1" type="ORF">MM415B00874_0008</name>
    <name evidence="2" type="ORF">TM448B00728_0029</name>
</gene>
<evidence type="ECO:0000313" key="3">
    <source>
        <dbReference type="EMBL" id="QJI05333.1"/>
    </source>
</evidence>
<dbReference type="EMBL" id="MT141455">
    <property type="protein sequence ID" value="QJA61852.1"/>
    <property type="molecule type" value="Genomic_DNA"/>
</dbReference>
<dbReference type="EMBL" id="MT144652">
    <property type="protein sequence ID" value="QJH96481.1"/>
    <property type="molecule type" value="Genomic_DNA"/>
</dbReference>
<accession>A0A6M3XF96</accession>